<dbReference type="SUPFAM" id="SSF55073">
    <property type="entry name" value="Nucleotide cyclase"/>
    <property type="match status" value="1"/>
</dbReference>
<dbReference type="EMBL" id="CP018335">
    <property type="protein sequence ID" value="APM38314.1"/>
    <property type="molecule type" value="Genomic_DNA"/>
</dbReference>
<gene>
    <name evidence="8" type="ORF">BS101_05945</name>
</gene>
<keyword evidence="2" id="KW-1003">Cell membrane</keyword>
<evidence type="ECO:0000256" key="5">
    <source>
        <dbReference type="ARBA" id="ARBA00023136"/>
    </source>
</evidence>
<feature type="transmembrane region" description="Helical" evidence="6">
    <location>
        <begin position="5"/>
        <end position="23"/>
    </location>
</feature>
<comment type="subcellular location">
    <subcellularLocation>
        <location evidence="1">Cell membrane</location>
        <topology evidence="1">Multi-pass membrane protein</topology>
    </subcellularLocation>
</comment>
<dbReference type="Pfam" id="PF00990">
    <property type="entry name" value="GGDEF"/>
    <property type="match status" value="1"/>
</dbReference>
<feature type="transmembrane region" description="Helical" evidence="6">
    <location>
        <begin position="35"/>
        <end position="55"/>
    </location>
</feature>
<dbReference type="InterPro" id="IPR029787">
    <property type="entry name" value="Nucleotide_cyclase"/>
</dbReference>
<dbReference type="SMART" id="SM00267">
    <property type="entry name" value="GGDEF"/>
    <property type="match status" value="1"/>
</dbReference>
<dbReference type="GO" id="GO:1902201">
    <property type="term" value="P:negative regulation of bacterial-type flagellum-dependent cell motility"/>
    <property type="evidence" value="ECO:0007669"/>
    <property type="project" value="TreeGrafter"/>
</dbReference>
<evidence type="ECO:0000256" key="3">
    <source>
        <dbReference type="ARBA" id="ARBA00022692"/>
    </source>
</evidence>
<reference evidence="8 9" key="1">
    <citation type="submission" date="2016-12" db="EMBL/GenBank/DDBJ databases">
        <title>Complete genome sequence of Clostridium kluyveri JZZ isolated from the pit mud of a Chinese flavor liquor-making factory.</title>
        <authorList>
            <person name="Wang Y."/>
        </authorList>
    </citation>
    <scope>NUCLEOTIDE SEQUENCE [LARGE SCALE GENOMIC DNA]</scope>
    <source>
        <strain evidence="8 9">JZZ</strain>
    </source>
</reference>
<dbReference type="FunFam" id="3.30.70.270:FF:000001">
    <property type="entry name" value="Diguanylate cyclase domain protein"/>
    <property type="match status" value="1"/>
</dbReference>
<dbReference type="InterPro" id="IPR043128">
    <property type="entry name" value="Rev_trsase/Diguanyl_cyclase"/>
</dbReference>
<dbReference type="RefSeq" id="WP_073537988.1">
    <property type="nucleotide sequence ID" value="NZ_CP018335.1"/>
</dbReference>
<dbReference type="GO" id="GO:0000155">
    <property type="term" value="F:phosphorelay sensor kinase activity"/>
    <property type="evidence" value="ECO:0007669"/>
    <property type="project" value="InterPro"/>
</dbReference>
<feature type="transmembrane region" description="Helical" evidence="6">
    <location>
        <begin position="130"/>
        <end position="149"/>
    </location>
</feature>
<evidence type="ECO:0000256" key="2">
    <source>
        <dbReference type="ARBA" id="ARBA00022475"/>
    </source>
</evidence>
<proteinExistence type="predicted"/>
<feature type="transmembrane region" description="Helical" evidence="6">
    <location>
        <begin position="67"/>
        <end position="88"/>
    </location>
</feature>
<dbReference type="PANTHER" id="PTHR45138">
    <property type="entry name" value="REGULATORY COMPONENTS OF SENSORY TRANSDUCTION SYSTEM"/>
    <property type="match status" value="1"/>
</dbReference>
<feature type="transmembrane region" description="Helical" evidence="6">
    <location>
        <begin position="161"/>
        <end position="180"/>
    </location>
</feature>
<accession>A0A1L5F5P2</accession>
<organism evidence="8 9">
    <name type="scientific">Clostridium kluyveri</name>
    <dbReference type="NCBI Taxonomy" id="1534"/>
    <lineage>
        <taxon>Bacteria</taxon>
        <taxon>Bacillati</taxon>
        <taxon>Bacillota</taxon>
        <taxon>Clostridia</taxon>
        <taxon>Eubacteriales</taxon>
        <taxon>Clostridiaceae</taxon>
        <taxon>Clostridium</taxon>
    </lineage>
</organism>
<dbReference type="InterPro" id="IPR011620">
    <property type="entry name" value="Sig_transdc_His_kinase_LytS_TM"/>
</dbReference>
<dbReference type="PANTHER" id="PTHR45138:SF9">
    <property type="entry name" value="DIGUANYLATE CYCLASE DGCM-RELATED"/>
    <property type="match status" value="1"/>
</dbReference>
<dbReference type="AlphaFoldDB" id="A0A1L5F5P2"/>
<dbReference type="NCBIfam" id="TIGR00254">
    <property type="entry name" value="GGDEF"/>
    <property type="match status" value="1"/>
</dbReference>
<evidence type="ECO:0000259" key="7">
    <source>
        <dbReference type="PROSITE" id="PS50887"/>
    </source>
</evidence>
<feature type="transmembrane region" description="Helical" evidence="6">
    <location>
        <begin position="94"/>
        <end position="118"/>
    </location>
</feature>
<dbReference type="InterPro" id="IPR050469">
    <property type="entry name" value="Diguanylate_Cyclase"/>
</dbReference>
<dbReference type="PROSITE" id="PS50887">
    <property type="entry name" value="GGDEF"/>
    <property type="match status" value="1"/>
</dbReference>
<dbReference type="InterPro" id="IPR000160">
    <property type="entry name" value="GGDEF_dom"/>
</dbReference>
<dbReference type="GO" id="GO:0005886">
    <property type="term" value="C:plasma membrane"/>
    <property type="evidence" value="ECO:0007669"/>
    <property type="project" value="UniProtKB-SubCell"/>
</dbReference>
<dbReference type="Pfam" id="PF07694">
    <property type="entry name" value="5TM-5TMR_LYT"/>
    <property type="match status" value="1"/>
</dbReference>
<name>A0A1L5F5P2_CLOKL</name>
<feature type="domain" description="GGDEF" evidence="7">
    <location>
        <begin position="224"/>
        <end position="358"/>
    </location>
</feature>
<evidence type="ECO:0000313" key="8">
    <source>
        <dbReference type="EMBL" id="APM38314.1"/>
    </source>
</evidence>
<sequence>MINDLFINVLVLISATFIAGHILRDISKYTTYVKILLGISGGFVGILLMIYTIRIDGTTTIMDLRNFALMIVSHVGGTVPTIVSAIIIGLYRILYFGITKSSITVVLQMILYPICFYIIDKKIKSDWKKWFFKTLSMLIIVLSVLTYLLKNVENFQVMLSKYFIVNLFFSILEYTLLSYVKTSNELYRMYKKGSTKDFLTNLNNVRKFDSLLNDAMKNTKEKCEKLSLLMIDIDFFKKVNDTYGHAKGDIVLRELAKILLKNSRSFDIVSRNGGEEFTILLLDCPEIQALQIAERVRSSVETHPFILSSETQINITISIGVASYPEATNEIEKLLELADMALYTAKRTGRNKVCLAAGHSNVLQYTK</sequence>
<dbReference type="GO" id="GO:0071555">
    <property type="term" value="P:cell wall organization"/>
    <property type="evidence" value="ECO:0007669"/>
    <property type="project" value="InterPro"/>
</dbReference>
<keyword evidence="5 6" id="KW-0472">Membrane</keyword>
<dbReference type="Gene3D" id="3.30.70.270">
    <property type="match status" value="1"/>
</dbReference>
<dbReference type="Proteomes" id="UP000184604">
    <property type="component" value="Chromosome"/>
</dbReference>
<dbReference type="CDD" id="cd01949">
    <property type="entry name" value="GGDEF"/>
    <property type="match status" value="1"/>
</dbReference>
<evidence type="ECO:0000256" key="1">
    <source>
        <dbReference type="ARBA" id="ARBA00004651"/>
    </source>
</evidence>
<dbReference type="GO" id="GO:0052621">
    <property type="term" value="F:diguanylate cyclase activity"/>
    <property type="evidence" value="ECO:0007669"/>
    <property type="project" value="TreeGrafter"/>
</dbReference>
<evidence type="ECO:0000256" key="4">
    <source>
        <dbReference type="ARBA" id="ARBA00022989"/>
    </source>
</evidence>
<dbReference type="GO" id="GO:0043709">
    <property type="term" value="P:cell adhesion involved in single-species biofilm formation"/>
    <property type="evidence" value="ECO:0007669"/>
    <property type="project" value="TreeGrafter"/>
</dbReference>
<keyword evidence="3 6" id="KW-0812">Transmembrane</keyword>
<dbReference type="OrthoDB" id="9805474at2"/>
<evidence type="ECO:0000256" key="6">
    <source>
        <dbReference type="SAM" id="Phobius"/>
    </source>
</evidence>
<protein>
    <submittedName>
        <fullName evidence="8">GGDEF domain-containing protein</fullName>
    </submittedName>
</protein>
<evidence type="ECO:0000313" key="9">
    <source>
        <dbReference type="Proteomes" id="UP000184604"/>
    </source>
</evidence>
<keyword evidence="4 6" id="KW-1133">Transmembrane helix</keyword>